<dbReference type="AlphaFoldDB" id="A0A926NAX0"/>
<proteinExistence type="predicted"/>
<name>A0A926NAX0_9BACL</name>
<dbReference type="RefSeq" id="WP_191139671.1">
    <property type="nucleotide sequence ID" value="NZ_JACXAG020000003.1"/>
</dbReference>
<reference evidence="3" key="1">
    <citation type="submission" date="2022-10" db="EMBL/GenBank/DDBJ databases">
        <title>A novel bacterium of genus Hazenella, isolated from South China Sea.</title>
        <authorList>
            <person name="Huang H."/>
            <person name="Mo K."/>
            <person name="Hu Y."/>
        </authorList>
    </citation>
    <scope>NUCLEOTIDE SEQUENCE [LARGE SCALE GENOMIC DNA]</scope>
    <source>
        <strain evidence="3">IB182357</strain>
    </source>
</reference>
<sequence>MKKQLIATITGFVLTMGGFSAGLTHEVVASTSKEQLTLDQLSQEIYTHELSAEEITSLIQLIHTLNTELRESSTRDIIHQQAIEQNMAKANELLNQAKQRLESGTATSSLGMATSLTSLQKAGSSRKLGSQNVFTNTGE</sequence>
<comment type="caution">
    <text evidence="2">The sequence shown here is derived from an EMBL/GenBank/DDBJ whole genome shotgun (WGS) entry which is preliminary data.</text>
</comment>
<evidence type="ECO:0000256" key="1">
    <source>
        <dbReference type="SAM" id="Coils"/>
    </source>
</evidence>
<accession>A0A926NAX0</accession>
<dbReference type="Proteomes" id="UP000661691">
    <property type="component" value="Unassembled WGS sequence"/>
</dbReference>
<evidence type="ECO:0000313" key="2">
    <source>
        <dbReference type="EMBL" id="MBD1372265.1"/>
    </source>
</evidence>
<feature type="coiled-coil region" evidence="1">
    <location>
        <begin position="80"/>
        <end position="107"/>
    </location>
</feature>
<keyword evidence="1" id="KW-0175">Coiled coil</keyword>
<evidence type="ECO:0000313" key="3">
    <source>
        <dbReference type="Proteomes" id="UP000661691"/>
    </source>
</evidence>
<gene>
    <name evidence="2" type="ORF">IC620_07810</name>
</gene>
<protein>
    <submittedName>
        <fullName evidence="2">Uncharacterized protein</fullName>
    </submittedName>
</protein>
<keyword evidence="3" id="KW-1185">Reference proteome</keyword>
<organism evidence="2 3">
    <name type="scientific">Polycladospora coralii</name>
    <dbReference type="NCBI Taxonomy" id="2771432"/>
    <lineage>
        <taxon>Bacteria</taxon>
        <taxon>Bacillati</taxon>
        <taxon>Bacillota</taxon>
        <taxon>Bacilli</taxon>
        <taxon>Bacillales</taxon>
        <taxon>Thermoactinomycetaceae</taxon>
        <taxon>Polycladospora</taxon>
    </lineage>
</organism>
<dbReference type="EMBL" id="JACXAH010000008">
    <property type="protein sequence ID" value="MBD1372265.1"/>
    <property type="molecule type" value="Genomic_DNA"/>
</dbReference>